<protein>
    <submittedName>
        <fullName evidence="1">Uncharacterized protein</fullName>
    </submittedName>
</protein>
<dbReference type="EMBL" id="CM009297">
    <property type="protein sequence ID" value="KAI9390727.1"/>
    <property type="molecule type" value="Genomic_DNA"/>
</dbReference>
<sequence>MIFSSQIRSPIVDRRWQAILGVRSCSAWKTIYSDSYQTQIQDPQV</sequence>
<comment type="caution">
    <text evidence="1">The sequence shown here is derived from an EMBL/GenBank/DDBJ whole genome shotgun (WGS) entry which is preliminary data.</text>
</comment>
<reference evidence="1 2" key="1">
    <citation type="journal article" date="2006" name="Science">
        <title>The genome of black cottonwood, Populus trichocarpa (Torr. &amp; Gray).</title>
        <authorList>
            <person name="Tuskan G.A."/>
            <person name="Difazio S."/>
            <person name="Jansson S."/>
            <person name="Bohlmann J."/>
            <person name="Grigoriev I."/>
            <person name="Hellsten U."/>
            <person name="Putnam N."/>
            <person name="Ralph S."/>
            <person name="Rombauts S."/>
            <person name="Salamov A."/>
            <person name="Schein J."/>
            <person name="Sterck L."/>
            <person name="Aerts A."/>
            <person name="Bhalerao R.R."/>
            <person name="Bhalerao R.P."/>
            <person name="Blaudez D."/>
            <person name="Boerjan W."/>
            <person name="Brun A."/>
            <person name="Brunner A."/>
            <person name="Busov V."/>
            <person name="Campbell M."/>
            <person name="Carlson J."/>
            <person name="Chalot M."/>
            <person name="Chapman J."/>
            <person name="Chen G.L."/>
            <person name="Cooper D."/>
            <person name="Coutinho P.M."/>
            <person name="Couturier J."/>
            <person name="Covert S."/>
            <person name="Cronk Q."/>
            <person name="Cunningham R."/>
            <person name="Davis J."/>
            <person name="Degroeve S."/>
            <person name="Dejardin A."/>
            <person name="Depamphilis C."/>
            <person name="Detter J."/>
            <person name="Dirks B."/>
            <person name="Dubchak I."/>
            <person name="Duplessis S."/>
            <person name="Ehlting J."/>
            <person name="Ellis B."/>
            <person name="Gendler K."/>
            <person name="Goodstein D."/>
            <person name="Gribskov M."/>
            <person name="Grimwood J."/>
            <person name="Groover A."/>
            <person name="Gunter L."/>
            <person name="Hamberger B."/>
            <person name="Heinze B."/>
            <person name="Helariutta Y."/>
            <person name="Henrissat B."/>
            <person name="Holligan D."/>
            <person name="Holt R."/>
            <person name="Huang W."/>
            <person name="Islam-Faridi N."/>
            <person name="Jones S."/>
            <person name="Jones-Rhoades M."/>
            <person name="Jorgensen R."/>
            <person name="Joshi C."/>
            <person name="Kangasjarvi J."/>
            <person name="Karlsson J."/>
            <person name="Kelleher C."/>
            <person name="Kirkpatrick R."/>
            <person name="Kirst M."/>
            <person name="Kohler A."/>
            <person name="Kalluri U."/>
            <person name="Larimer F."/>
            <person name="Leebens-Mack J."/>
            <person name="Leple J.C."/>
            <person name="Locascio P."/>
            <person name="Lou Y."/>
            <person name="Lucas S."/>
            <person name="Martin F."/>
            <person name="Montanini B."/>
            <person name="Napoli C."/>
            <person name="Nelson D.R."/>
            <person name="Nelson C."/>
            <person name="Nieminen K."/>
            <person name="Nilsson O."/>
            <person name="Pereda V."/>
            <person name="Peter G."/>
            <person name="Philippe R."/>
            <person name="Pilate G."/>
            <person name="Poliakov A."/>
            <person name="Razumovskaya J."/>
            <person name="Richardson P."/>
            <person name="Rinaldi C."/>
            <person name="Ritland K."/>
            <person name="Rouze P."/>
            <person name="Ryaboy D."/>
            <person name="Schmutz J."/>
            <person name="Schrader J."/>
            <person name="Segerman B."/>
            <person name="Shin H."/>
            <person name="Siddiqui A."/>
            <person name="Sterky F."/>
            <person name="Terry A."/>
            <person name="Tsai C.J."/>
            <person name="Uberbacher E."/>
            <person name="Unneberg P."/>
            <person name="Vahala J."/>
            <person name="Wall K."/>
            <person name="Wessler S."/>
            <person name="Yang G."/>
            <person name="Yin T."/>
            <person name="Douglas C."/>
            <person name="Marra M."/>
            <person name="Sandberg G."/>
            <person name="Van de Peer Y."/>
            <person name="Rokhsar D."/>
        </authorList>
    </citation>
    <scope>NUCLEOTIDE SEQUENCE [LARGE SCALE GENOMIC DNA]</scope>
    <source>
        <strain evidence="2">cv. Nisqually</strain>
    </source>
</reference>
<evidence type="ECO:0000313" key="2">
    <source>
        <dbReference type="Proteomes" id="UP000006729"/>
    </source>
</evidence>
<dbReference type="Proteomes" id="UP000006729">
    <property type="component" value="Chromosome 8"/>
</dbReference>
<gene>
    <name evidence="1" type="ORF">POPTR_008G221102v4</name>
</gene>
<keyword evidence="2" id="KW-1185">Reference proteome</keyword>
<organism evidence="1 2">
    <name type="scientific">Populus trichocarpa</name>
    <name type="common">Western balsam poplar</name>
    <name type="synonym">Populus balsamifera subsp. trichocarpa</name>
    <dbReference type="NCBI Taxonomy" id="3694"/>
    <lineage>
        <taxon>Eukaryota</taxon>
        <taxon>Viridiplantae</taxon>
        <taxon>Streptophyta</taxon>
        <taxon>Embryophyta</taxon>
        <taxon>Tracheophyta</taxon>
        <taxon>Spermatophyta</taxon>
        <taxon>Magnoliopsida</taxon>
        <taxon>eudicotyledons</taxon>
        <taxon>Gunneridae</taxon>
        <taxon>Pentapetalae</taxon>
        <taxon>rosids</taxon>
        <taxon>fabids</taxon>
        <taxon>Malpighiales</taxon>
        <taxon>Salicaceae</taxon>
        <taxon>Saliceae</taxon>
        <taxon>Populus</taxon>
    </lineage>
</organism>
<proteinExistence type="predicted"/>
<accession>A0ACC0SN83</accession>
<name>A0ACC0SN83_POPTR</name>
<evidence type="ECO:0000313" key="1">
    <source>
        <dbReference type="EMBL" id="KAI9390727.1"/>
    </source>
</evidence>